<proteinExistence type="predicted"/>
<feature type="transmembrane region" description="Helical" evidence="1">
    <location>
        <begin position="230"/>
        <end position="260"/>
    </location>
</feature>
<organism evidence="2 3">
    <name type="scientific">Paeniglutamicibacter psychrophenolicus</name>
    <dbReference type="NCBI Taxonomy" id="257454"/>
    <lineage>
        <taxon>Bacteria</taxon>
        <taxon>Bacillati</taxon>
        <taxon>Actinomycetota</taxon>
        <taxon>Actinomycetes</taxon>
        <taxon>Micrococcales</taxon>
        <taxon>Micrococcaceae</taxon>
        <taxon>Paeniglutamicibacter</taxon>
    </lineage>
</organism>
<feature type="transmembrane region" description="Helical" evidence="1">
    <location>
        <begin position="157"/>
        <end position="175"/>
    </location>
</feature>
<evidence type="ECO:0000313" key="3">
    <source>
        <dbReference type="Proteomes" id="UP000766570"/>
    </source>
</evidence>
<dbReference type="RefSeq" id="WP_209906524.1">
    <property type="nucleotide sequence ID" value="NZ_BAAAMI010000024.1"/>
</dbReference>
<dbReference type="InterPro" id="IPR025238">
    <property type="entry name" value="DUF4184"/>
</dbReference>
<dbReference type="EMBL" id="JAGIOE010000001">
    <property type="protein sequence ID" value="MBP2373327.1"/>
    <property type="molecule type" value="Genomic_DNA"/>
</dbReference>
<evidence type="ECO:0008006" key="4">
    <source>
        <dbReference type="Google" id="ProtNLM"/>
    </source>
</evidence>
<comment type="caution">
    <text evidence="2">The sequence shown here is derived from an EMBL/GenBank/DDBJ whole genome shotgun (WGS) entry which is preliminary data.</text>
</comment>
<evidence type="ECO:0000313" key="2">
    <source>
        <dbReference type="EMBL" id="MBP2373327.1"/>
    </source>
</evidence>
<feature type="transmembrane region" description="Helical" evidence="1">
    <location>
        <begin position="195"/>
        <end position="218"/>
    </location>
</feature>
<keyword evidence="3" id="KW-1185">Reference proteome</keyword>
<dbReference type="Pfam" id="PF13803">
    <property type="entry name" value="DUF4184"/>
    <property type="match status" value="1"/>
</dbReference>
<gene>
    <name evidence="2" type="ORF">JOF46_001239</name>
</gene>
<keyword evidence="1" id="KW-1133">Transmembrane helix</keyword>
<evidence type="ECO:0000256" key="1">
    <source>
        <dbReference type="SAM" id="Phobius"/>
    </source>
</evidence>
<keyword evidence="1" id="KW-0472">Membrane</keyword>
<sequence>MPFTLAHPAAVLPFLRQPFVPIALVAGAMAPDIPYFAMVSSTSNAWYAPMLNGANSHDFAQILTVGLPLALVMSVFLWLVAQPLRWATPDAWVPAKTKLKGRKPSSARIALWIFYSLMLGLFTHIAWDAFTHSHGWVVQQLPFLGAEPIRGFPVYRILQHLSSLAGLAVMLLWYIKRVKAAPVATEIKSTRGTALRATLVGTLLLGPALAFAGIAASGELSANVAATAESLLWIITTRGGAALIVTMAAYSLVWQGMALAKKLRSMSRSRA</sequence>
<name>A0ABS4WAU2_9MICC</name>
<protein>
    <recommendedName>
        <fullName evidence="4">DUF4184 family protein</fullName>
    </recommendedName>
</protein>
<accession>A0ABS4WAU2</accession>
<keyword evidence="1" id="KW-0812">Transmembrane</keyword>
<reference evidence="2 3" key="1">
    <citation type="submission" date="2021-03" db="EMBL/GenBank/DDBJ databases">
        <title>Sequencing the genomes of 1000 actinobacteria strains.</title>
        <authorList>
            <person name="Klenk H.-P."/>
        </authorList>
    </citation>
    <scope>NUCLEOTIDE SEQUENCE [LARGE SCALE GENOMIC DNA]</scope>
    <source>
        <strain evidence="2 3">DSM 15454</strain>
    </source>
</reference>
<feature type="transmembrane region" description="Helical" evidence="1">
    <location>
        <begin position="109"/>
        <end position="127"/>
    </location>
</feature>
<dbReference type="Proteomes" id="UP000766570">
    <property type="component" value="Unassembled WGS sequence"/>
</dbReference>
<feature type="transmembrane region" description="Helical" evidence="1">
    <location>
        <begin position="59"/>
        <end position="80"/>
    </location>
</feature>